<proteinExistence type="predicted"/>
<dbReference type="InterPro" id="IPR051188">
    <property type="entry name" value="PHD-type_Zinc_Finger"/>
</dbReference>
<dbReference type="SUPFAM" id="SSF57903">
    <property type="entry name" value="FYVE/PHD zinc finger"/>
    <property type="match status" value="1"/>
</dbReference>
<dbReference type="Proteomes" id="UP000559068">
    <property type="component" value="Unassembled WGS sequence"/>
</dbReference>
<dbReference type="Pfam" id="PF26054">
    <property type="entry name" value="PHD_G2E3"/>
    <property type="match status" value="1"/>
</dbReference>
<dbReference type="SUPFAM" id="SSF57850">
    <property type="entry name" value="RING/U-box"/>
    <property type="match status" value="1"/>
</dbReference>
<keyword evidence="8" id="KW-1185">Reference proteome</keyword>
<dbReference type="PANTHER" id="PTHR12420:SF47">
    <property type="entry name" value="PHD FINGER PROTEIN 7"/>
    <property type="match status" value="1"/>
</dbReference>
<dbReference type="InterPro" id="IPR011011">
    <property type="entry name" value="Znf_FYVE_PHD"/>
</dbReference>
<keyword evidence="7" id="KW-0436">Ligase</keyword>
<evidence type="ECO:0000256" key="1">
    <source>
        <dbReference type="ARBA" id="ARBA00022723"/>
    </source>
</evidence>
<evidence type="ECO:0000259" key="5">
    <source>
        <dbReference type="PROSITE" id="PS50089"/>
    </source>
</evidence>
<dbReference type="InterPro" id="IPR019786">
    <property type="entry name" value="Zinc_finger_PHD-type_CS"/>
</dbReference>
<dbReference type="PROSITE" id="PS50089">
    <property type="entry name" value="ZF_RING_2"/>
    <property type="match status" value="1"/>
</dbReference>
<name>A0A7K6TWC0_9AVES</name>
<accession>A0A7K6TWC0</accession>
<protein>
    <submittedName>
        <fullName evidence="7">G2E3 ligase</fullName>
    </submittedName>
</protein>
<reference evidence="7 8" key="1">
    <citation type="submission" date="2019-09" db="EMBL/GenBank/DDBJ databases">
        <title>Bird 10,000 Genomes (B10K) Project - Family phase.</title>
        <authorList>
            <person name="Zhang G."/>
        </authorList>
    </citation>
    <scope>NUCLEOTIDE SEQUENCE [LARGE SCALE GENOMIC DNA]</scope>
    <source>
        <strain evidence="7">B10K-DU-029-76</strain>
        <tissue evidence="7">Heart</tissue>
    </source>
</reference>
<gene>
    <name evidence="7" type="primary">G2e3_0</name>
    <name evidence="7" type="ORF">AEGBEN_R03004</name>
</gene>
<evidence type="ECO:0000256" key="2">
    <source>
        <dbReference type="ARBA" id="ARBA00022771"/>
    </source>
</evidence>
<dbReference type="CDD" id="cd16448">
    <property type="entry name" value="RING-H2"/>
    <property type="match status" value="1"/>
</dbReference>
<dbReference type="PANTHER" id="PTHR12420">
    <property type="entry name" value="PHD FINGER PROTEIN"/>
    <property type="match status" value="1"/>
</dbReference>
<dbReference type="InterPro" id="IPR001841">
    <property type="entry name" value="Znf_RING"/>
</dbReference>
<dbReference type="AlphaFoldDB" id="A0A7K6TWC0"/>
<evidence type="ECO:0000256" key="4">
    <source>
        <dbReference type="PROSITE-ProRule" id="PRU00175"/>
    </source>
</evidence>
<dbReference type="InterPro" id="IPR001965">
    <property type="entry name" value="Znf_PHD"/>
</dbReference>
<sequence>CFVCGNSGASISCQWPGCDRSFHLPCAVEGECITQYLPLFRGFCGEHSPRQAVEAVAEDNTTCLICLDPVGDGKSYSTMVCPVCKHAWFHRGCIQGLAVYNGITRFQCPLCRNKDLFCLEMLTMGIRVPGRLPLWDMQVLAEMSTRHIRCNARECLCPGGREQVQAQGPWQLLLCRSCAAQGTHRGCSSLRNRRASWECDGC</sequence>
<dbReference type="GO" id="GO:0016874">
    <property type="term" value="F:ligase activity"/>
    <property type="evidence" value="ECO:0007669"/>
    <property type="project" value="UniProtKB-KW"/>
</dbReference>
<dbReference type="OrthoDB" id="512616at2759"/>
<keyword evidence="3" id="KW-0862">Zinc</keyword>
<dbReference type="Gene3D" id="3.30.40.10">
    <property type="entry name" value="Zinc/RING finger domain, C3HC4 (zinc finger)"/>
    <property type="match status" value="3"/>
</dbReference>
<dbReference type="PROSITE" id="PS01359">
    <property type="entry name" value="ZF_PHD_1"/>
    <property type="match status" value="1"/>
</dbReference>
<dbReference type="Pfam" id="PF13771">
    <property type="entry name" value="zf-HC5HC2H"/>
    <property type="match status" value="1"/>
</dbReference>
<dbReference type="GO" id="GO:0005634">
    <property type="term" value="C:nucleus"/>
    <property type="evidence" value="ECO:0007669"/>
    <property type="project" value="TreeGrafter"/>
</dbReference>
<organism evidence="7 8">
    <name type="scientific">Aegotheles bennettii</name>
    <dbReference type="NCBI Taxonomy" id="48278"/>
    <lineage>
        <taxon>Eukaryota</taxon>
        <taxon>Metazoa</taxon>
        <taxon>Chordata</taxon>
        <taxon>Craniata</taxon>
        <taxon>Vertebrata</taxon>
        <taxon>Euteleostomi</taxon>
        <taxon>Archelosauria</taxon>
        <taxon>Archosauria</taxon>
        <taxon>Dinosauria</taxon>
        <taxon>Saurischia</taxon>
        <taxon>Theropoda</taxon>
        <taxon>Coelurosauria</taxon>
        <taxon>Aves</taxon>
        <taxon>Neognathae</taxon>
        <taxon>Neoaves</taxon>
        <taxon>Strisores</taxon>
        <taxon>Caprimulgiformes</taxon>
        <taxon>Aegothelidae</taxon>
        <taxon>Aegotheles</taxon>
    </lineage>
</organism>
<keyword evidence="2 4" id="KW-0863">Zinc-finger</keyword>
<dbReference type="InterPro" id="IPR013083">
    <property type="entry name" value="Znf_RING/FYVE/PHD"/>
</dbReference>
<evidence type="ECO:0000313" key="8">
    <source>
        <dbReference type="Proteomes" id="UP000559068"/>
    </source>
</evidence>
<feature type="domain" description="PHD-type" evidence="6">
    <location>
        <begin position="1"/>
        <end position="48"/>
    </location>
</feature>
<keyword evidence="1" id="KW-0479">Metal-binding</keyword>
<dbReference type="SMART" id="SM00184">
    <property type="entry name" value="RING"/>
    <property type="match status" value="2"/>
</dbReference>
<dbReference type="SMART" id="SM00249">
    <property type="entry name" value="PHD"/>
    <property type="match status" value="2"/>
</dbReference>
<dbReference type="EMBL" id="VZRW01002952">
    <property type="protein sequence ID" value="NWX14180.1"/>
    <property type="molecule type" value="Genomic_DNA"/>
</dbReference>
<evidence type="ECO:0000256" key="3">
    <source>
        <dbReference type="ARBA" id="ARBA00022833"/>
    </source>
</evidence>
<evidence type="ECO:0000259" key="6">
    <source>
        <dbReference type="PROSITE" id="PS51805"/>
    </source>
</evidence>
<evidence type="ECO:0000313" key="7">
    <source>
        <dbReference type="EMBL" id="NWX14180.1"/>
    </source>
</evidence>
<comment type="caution">
    <text evidence="7">The sequence shown here is derived from an EMBL/GenBank/DDBJ whole genome shotgun (WGS) entry which is preliminary data.</text>
</comment>
<dbReference type="GO" id="GO:0008270">
    <property type="term" value="F:zinc ion binding"/>
    <property type="evidence" value="ECO:0007669"/>
    <property type="project" value="UniProtKB-KW"/>
</dbReference>
<dbReference type="Pfam" id="PF13639">
    <property type="entry name" value="zf-RING_2"/>
    <property type="match status" value="1"/>
</dbReference>
<dbReference type="InterPro" id="IPR034732">
    <property type="entry name" value="EPHD"/>
</dbReference>
<dbReference type="PROSITE" id="PS51805">
    <property type="entry name" value="EPHD"/>
    <property type="match status" value="1"/>
</dbReference>
<feature type="non-terminal residue" evidence="7">
    <location>
        <position position="1"/>
    </location>
</feature>
<dbReference type="InterPro" id="IPR059102">
    <property type="entry name" value="PHD_PHF7/G2E3-like"/>
</dbReference>
<feature type="domain" description="RING-type" evidence="5">
    <location>
        <begin position="63"/>
        <end position="112"/>
    </location>
</feature>
<feature type="non-terminal residue" evidence="7">
    <location>
        <position position="202"/>
    </location>
</feature>